<proteinExistence type="predicted"/>
<dbReference type="InterPro" id="IPR051199">
    <property type="entry name" value="LPS_LOS_Heptosyltrfase"/>
</dbReference>
<dbReference type="AlphaFoldDB" id="A0A8J2XTA6"/>
<dbReference type="EMBL" id="BMJC01000002">
    <property type="protein sequence ID" value="GGA97532.1"/>
    <property type="molecule type" value="Genomic_DNA"/>
</dbReference>
<dbReference type="PANTHER" id="PTHR30160:SF1">
    <property type="entry name" value="LIPOPOLYSACCHARIDE 1,2-N-ACETYLGLUCOSAMINETRANSFERASE-RELATED"/>
    <property type="match status" value="1"/>
</dbReference>
<dbReference type="Proteomes" id="UP000607559">
    <property type="component" value="Unassembled WGS sequence"/>
</dbReference>
<dbReference type="GO" id="GO:0009244">
    <property type="term" value="P:lipopolysaccharide core region biosynthetic process"/>
    <property type="evidence" value="ECO:0007669"/>
    <property type="project" value="TreeGrafter"/>
</dbReference>
<dbReference type="SUPFAM" id="SSF53756">
    <property type="entry name" value="UDP-Glycosyltransferase/glycogen phosphorylase"/>
    <property type="match status" value="1"/>
</dbReference>
<reference evidence="3" key="2">
    <citation type="submission" date="2020-09" db="EMBL/GenBank/DDBJ databases">
        <authorList>
            <person name="Sun Q."/>
            <person name="Zhou Y."/>
        </authorList>
    </citation>
    <scope>NUCLEOTIDE SEQUENCE</scope>
    <source>
        <strain evidence="3">CGMCC 1.15448</strain>
    </source>
</reference>
<keyword evidence="2" id="KW-0808">Transferase</keyword>
<dbReference type="GO" id="GO:0008713">
    <property type="term" value="F:ADP-heptose-lipopolysaccharide heptosyltransferase activity"/>
    <property type="evidence" value="ECO:0007669"/>
    <property type="project" value="TreeGrafter"/>
</dbReference>
<accession>A0A8J2XTA6</accession>
<dbReference type="InterPro" id="IPR002201">
    <property type="entry name" value="Glyco_trans_9"/>
</dbReference>
<evidence type="ECO:0000256" key="1">
    <source>
        <dbReference type="ARBA" id="ARBA00022676"/>
    </source>
</evidence>
<name>A0A8J2XTA6_9BACT</name>
<dbReference type="Gene3D" id="3.40.50.2000">
    <property type="entry name" value="Glycogen Phosphorylase B"/>
    <property type="match status" value="2"/>
</dbReference>
<comment type="caution">
    <text evidence="3">The sequence shown here is derived from an EMBL/GenBank/DDBJ whole genome shotgun (WGS) entry which is preliminary data.</text>
</comment>
<dbReference type="PANTHER" id="PTHR30160">
    <property type="entry name" value="TETRAACYLDISACCHARIDE 4'-KINASE-RELATED"/>
    <property type="match status" value="1"/>
</dbReference>
<gene>
    <name evidence="3" type="ORF">GCM10011511_21070</name>
</gene>
<keyword evidence="1" id="KW-0328">Glycosyltransferase</keyword>
<sequence length="349" mass="39087">MQKFLVIQTAFIGDVVLATALIEKLHACYPDARIDFLVRKGNEALLTGHPYLTEVLIWDKKQNKFKNLLDLTRRIRKTKYDKVINVQRFAATGLLTTFSGAKETIGFDKNPLSRFFTHRIPHIVSAPEKTALPMTGAGAPLHEIERNQALIAAFTDDKPAKPRLYPTPTDEDKVKPYKTKPYITISPASVWFTKQYPKEKWISFIQNLPPQTTVYLLGAPSDKDLCQYIQTNAPGEDIIDLSGRLTFLQSTALMRDAVMNYVNDSAPMHFASAVNAPVTAVYCSTIPAFGFGPLSDKSYIVETPEPLDCRPCGLHGYKACPRGHFNCANKIQDRQLLETMMDGRPSVGY</sequence>
<dbReference type="GO" id="GO:0005829">
    <property type="term" value="C:cytosol"/>
    <property type="evidence" value="ECO:0007669"/>
    <property type="project" value="TreeGrafter"/>
</dbReference>
<keyword evidence="4" id="KW-1185">Reference proteome</keyword>
<evidence type="ECO:0000313" key="3">
    <source>
        <dbReference type="EMBL" id="GGA97532.1"/>
    </source>
</evidence>
<dbReference type="CDD" id="cd03789">
    <property type="entry name" value="GT9_LPS_heptosyltransferase"/>
    <property type="match status" value="1"/>
</dbReference>
<evidence type="ECO:0000256" key="2">
    <source>
        <dbReference type="ARBA" id="ARBA00022679"/>
    </source>
</evidence>
<dbReference type="RefSeq" id="WP_188931280.1">
    <property type="nucleotide sequence ID" value="NZ_BMJC01000002.1"/>
</dbReference>
<evidence type="ECO:0000313" key="4">
    <source>
        <dbReference type="Proteomes" id="UP000607559"/>
    </source>
</evidence>
<dbReference type="Pfam" id="PF01075">
    <property type="entry name" value="Glyco_transf_9"/>
    <property type="match status" value="1"/>
</dbReference>
<reference evidence="3" key="1">
    <citation type="journal article" date="2014" name="Int. J. Syst. Evol. Microbiol.">
        <title>Complete genome sequence of Corynebacterium casei LMG S-19264T (=DSM 44701T), isolated from a smear-ripened cheese.</title>
        <authorList>
            <consortium name="US DOE Joint Genome Institute (JGI-PGF)"/>
            <person name="Walter F."/>
            <person name="Albersmeier A."/>
            <person name="Kalinowski J."/>
            <person name="Ruckert C."/>
        </authorList>
    </citation>
    <scope>NUCLEOTIDE SEQUENCE</scope>
    <source>
        <strain evidence="3">CGMCC 1.15448</strain>
    </source>
</reference>
<protein>
    <submittedName>
        <fullName evidence="3">ADP-heptose--LPS heptosyltransferase II</fullName>
    </submittedName>
</protein>
<organism evidence="3 4">
    <name type="scientific">Puia dinghuensis</name>
    <dbReference type="NCBI Taxonomy" id="1792502"/>
    <lineage>
        <taxon>Bacteria</taxon>
        <taxon>Pseudomonadati</taxon>
        <taxon>Bacteroidota</taxon>
        <taxon>Chitinophagia</taxon>
        <taxon>Chitinophagales</taxon>
        <taxon>Chitinophagaceae</taxon>
        <taxon>Puia</taxon>
    </lineage>
</organism>